<dbReference type="EMBL" id="AUZY01001785">
    <property type="protein sequence ID" value="EQD73926.1"/>
    <property type="molecule type" value="Genomic_DNA"/>
</dbReference>
<name>T1BLQ9_9ZZZZ</name>
<reference evidence="8" key="2">
    <citation type="journal article" date="2014" name="ISME J.">
        <title>Microbial stratification in low pH oxic and suboxic macroscopic growths along an acid mine drainage.</title>
        <authorList>
            <person name="Mendez-Garcia C."/>
            <person name="Mesa V."/>
            <person name="Sprenger R.R."/>
            <person name="Richter M."/>
            <person name="Diez M.S."/>
            <person name="Solano J."/>
            <person name="Bargiela R."/>
            <person name="Golyshina O.V."/>
            <person name="Manteca A."/>
            <person name="Ramos J.L."/>
            <person name="Gallego J.R."/>
            <person name="Llorente I."/>
            <person name="Martins Dos Santos V.A."/>
            <person name="Jensen O.N."/>
            <person name="Pelaez A.I."/>
            <person name="Sanchez J."/>
            <person name="Ferrer M."/>
        </authorList>
    </citation>
    <scope>NUCLEOTIDE SEQUENCE</scope>
</reference>
<sequence>EPARSKLSAALVKGWSGPVPGVGQRWLYLGAASGTTASHLADLVGPNGRVFALERSLRPFARLLALAGRWPALEPVLADAREERGYAALVPPVDGVYADIAQADQVDIVRANAALYLRGPGSAVLLALKTASMGRDASAPEHVRRAERDLERDLDLDPSVRLDPFHKGHYLLGGRAVPSLFRDRPAASPTPRPARLPGRSRS</sequence>
<feature type="non-terminal residue" evidence="8">
    <location>
        <position position="1"/>
    </location>
</feature>
<keyword evidence="4 8" id="KW-0489">Methyltransferase</keyword>
<accession>T1BLQ9</accession>
<keyword evidence="5 8" id="KW-0808">Transferase</keyword>
<dbReference type="GO" id="GO:0008649">
    <property type="term" value="F:rRNA methyltransferase activity"/>
    <property type="evidence" value="ECO:0007669"/>
    <property type="project" value="TreeGrafter"/>
</dbReference>
<evidence type="ECO:0000256" key="3">
    <source>
        <dbReference type="ARBA" id="ARBA00022552"/>
    </source>
</evidence>
<dbReference type="Pfam" id="PF01269">
    <property type="entry name" value="Fibrillarin"/>
    <property type="match status" value="1"/>
</dbReference>
<dbReference type="PANTHER" id="PTHR10335">
    <property type="entry name" value="RRNA 2-O-METHYLTRANSFERASE FIBRILLARIN"/>
    <property type="match status" value="1"/>
</dbReference>
<evidence type="ECO:0000256" key="5">
    <source>
        <dbReference type="ARBA" id="ARBA00022679"/>
    </source>
</evidence>
<proteinExistence type="inferred from homology"/>
<dbReference type="GO" id="GO:0000494">
    <property type="term" value="P:box C/D sno(s)RNA 3'-end processing"/>
    <property type="evidence" value="ECO:0007669"/>
    <property type="project" value="TreeGrafter"/>
</dbReference>
<gene>
    <name evidence="8" type="ORF">B1B_02964</name>
</gene>
<evidence type="ECO:0000256" key="6">
    <source>
        <dbReference type="ARBA" id="ARBA00022884"/>
    </source>
</evidence>
<organism evidence="8">
    <name type="scientific">mine drainage metagenome</name>
    <dbReference type="NCBI Taxonomy" id="410659"/>
    <lineage>
        <taxon>unclassified sequences</taxon>
        <taxon>metagenomes</taxon>
        <taxon>ecological metagenomes</taxon>
    </lineage>
</organism>
<evidence type="ECO:0000256" key="4">
    <source>
        <dbReference type="ARBA" id="ARBA00022603"/>
    </source>
</evidence>
<dbReference type="Gene3D" id="3.40.50.150">
    <property type="entry name" value="Vaccinia Virus protein VP39"/>
    <property type="match status" value="1"/>
</dbReference>
<dbReference type="PANTHER" id="PTHR10335:SF17">
    <property type="entry name" value="FIBRILLARIN"/>
    <property type="match status" value="1"/>
</dbReference>
<reference evidence="8" key="1">
    <citation type="submission" date="2013-08" db="EMBL/GenBank/DDBJ databases">
        <authorList>
            <person name="Mendez C."/>
            <person name="Richter M."/>
            <person name="Ferrer M."/>
            <person name="Sanchez J."/>
        </authorList>
    </citation>
    <scope>NUCLEOTIDE SEQUENCE</scope>
</reference>
<comment type="similarity">
    <text evidence="1">Belongs to the methyltransferase superfamily. Fibrillarin family.</text>
</comment>
<dbReference type="NCBIfam" id="NF003276">
    <property type="entry name" value="PRK04266.1-2"/>
    <property type="match status" value="1"/>
</dbReference>
<evidence type="ECO:0000313" key="8">
    <source>
        <dbReference type="EMBL" id="EQD73926.1"/>
    </source>
</evidence>
<dbReference type="GO" id="GO:1990259">
    <property type="term" value="F:histone H2AQ104 methyltransferase activity"/>
    <property type="evidence" value="ECO:0007669"/>
    <property type="project" value="TreeGrafter"/>
</dbReference>
<dbReference type="SMART" id="SM01206">
    <property type="entry name" value="Fibrillarin"/>
    <property type="match status" value="1"/>
</dbReference>
<feature type="region of interest" description="Disordered" evidence="7">
    <location>
        <begin position="181"/>
        <end position="202"/>
    </location>
</feature>
<evidence type="ECO:0000256" key="1">
    <source>
        <dbReference type="ARBA" id="ARBA00010632"/>
    </source>
</evidence>
<dbReference type="PRINTS" id="PR00052">
    <property type="entry name" value="FIBRILLARIN"/>
</dbReference>
<keyword evidence="3" id="KW-0698">rRNA processing</keyword>
<dbReference type="SUPFAM" id="SSF53335">
    <property type="entry name" value="S-adenosyl-L-methionine-dependent methyltransferases"/>
    <property type="match status" value="1"/>
</dbReference>
<evidence type="ECO:0000256" key="2">
    <source>
        <dbReference type="ARBA" id="ARBA00015190"/>
    </source>
</evidence>
<dbReference type="InterPro" id="IPR000692">
    <property type="entry name" value="Fibrillarin"/>
</dbReference>
<protein>
    <recommendedName>
        <fullName evidence="2">rRNA 2'-O-methyltransferase fibrillarin</fullName>
    </recommendedName>
</protein>
<evidence type="ECO:0000256" key="7">
    <source>
        <dbReference type="SAM" id="MobiDB-lite"/>
    </source>
</evidence>
<dbReference type="GO" id="GO:0003723">
    <property type="term" value="F:RNA binding"/>
    <property type="evidence" value="ECO:0007669"/>
    <property type="project" value="UniProtKB-KW"/>
</dbReference>
<keyword evidence="6" id="KW-0694">RNA-binding</keyword>
<comment type="caution">
    <text evidence="8">The sequence shown here is derived from an EMBL/GenBank/DDBJ whole genome shotgun (WGS) entry which is preliminary data.</text>
</comment>
<dbReference type="AlphaFoldDB" id="T1BLQ9"/>
<dbReference type="InterPro" id="IPR029063">
    <property type="entry name" value="SAM-dependent_MTases_sf"/>
</dbReference>